<dbReference type="InterPro" id="IPR038377">
    <property type="entry name" value="Na/Glc_symporter_sf"/>
</dbReference>
<dbReference type="EMBL" id="CP072943">
    <property type="protein sequence ID" value="QTX33756.1"/>
    <property type="molecule type" value="Genomic_DNA"/>
</dbReference>
<feature type="transmembrane region" description="Helical" evidence="8">
    <location>
        <begin position="346"/>
        <end position="367"/>
    </location>
</feature>
<dbReference type="KEGG" id="aram:KAR29_08710"/>
<dbReference type="InterPro" id="IPR050277">
    <property type="entry name" value="Sodium:Solute_Symporter"/>
</dbReference>
<keyword evidence="5 8" id="KW-1133">Transmembrane helix</keyword>
<evidence type="ECO:0000256" key="2">
    <source>
        <dbReference type="ARBA" id="ARBA00006434"/>
    </source>
</evidence>
<feature type="transmembrane region" description="Helical" evidence="8">
    <location>
        <begin position="304"/>
        <end position="325"/>
    </location>
</feature>
<feature type="transmembrane region" description="Helical" evidence="8">
    <location>
        <begin position="373"/>
        <end position="398"/>
    </location>
</feature>
<protein>
    <submittedName>
        <fullName evidence="9">Sodium:solute symporter family protein</fullName>
    </submittedName>
</protein>
<feature type="transmembrane region" description="Helical" evidence="8">
    <location>
        <begin position="124"/>
        <end position="145"/>
    </location>
</feature>
<dbReference type="GO" id="GO:0022857">
    <property type="term" value="F:transmembrane transporter activity"/>
    <property type="evidence" value="ECO:0007669"/>
    <property type="project" value="InterPro"/>
</dbReference>
<feature type="transmembrane region" description="Helical" evidence="8">
    <location>
        <begin position="72"/>
        <end position="91"/>
    </location>
</feature>
<evidence type="ECO:0000256" key="1">
    <source>
        <dbReference type="ARBA" id="ARBA00004141"/>
    </source>
</evidence>
<dbReference type="PROSITE" id="PS50283">
    <property type="entry name" value="NA_SOLUT_SYMP_3"/>
    <property type="match status" value="1"/>
</dbReference>
<dbReference type="Gene3D" id="1.20.1730.10">
    <property type="entry name" value="Sodium/glucose cotransporter"/>
    <property type="match status" value="1"/>
</dbReference>
<dbReference type="GO" id="GO:0005886">
    <property type="term" value="C:plasma membrane"/>
    <property type="evidence" value="ECO:0007669"/>
    <property type="project" value="TreeGrafter"/>
</dbReference>
<dbReference type="InterPro" id="IPR001734">
    <property type="entry name" value="Na/solute_symporter"/>
</dbReference>
<organism evidence="9 10">
    <name type="scientific">Aminithiophilus ramosus</name>
    <dbReference type="NCBI Taxonomy" id="3029084"/>
    <lineage>
        <taxon>Bacteria</taxon>
        <taxon>Thermotogati</taxon>
        <taxon>Synergistota</taxon>
        <taxon>Synergistia</taxon>
        <taxon>Synergistales</taxon>
        <taxon>Aminithiophilaceae</taxon>
        <taxon>Aminithiophilus</taxon>
    </lineage>
</organism>
<accession>A0A9Q7ATQ5</accession>
<feature type="transmembrane region" description="Helical" evidence="8">
    <location>
        <begin position="430"/>
        <end position="446"/>
    </location>
</feature>
<evidence type="ECO:0000256" key="8">
    <source>
        <dbReference type="SAM" id="Phobius"/>
    </source>
</evidence>
<evidence type="ECO:0000256" key="5">
    <source>
        <dbReference type="ARBA" id="ARBA00022989"/>
    </source>
</evidence>
<reference evidence="10" key="1">
    <citation type="submission" date="2021-04" db="EMBL/GenBank/DDBJ databases">
        <title>A novel Synergistetes isolate from a pyrite-forming mixed culture.</title>
        <authorList>
            <person name="Bunk B."/>
            <person name="Sproer C."/>
            <person name="Spring S."/>
            <person name="Pester M."/>
        </authorList>
    </citation>
    <scope>NUCLEOTIDE SEQUENCE [LARGE SCALE GENOMIC DNA]</scope>
    <source>
        <strain evidence="10">J.5.4.2-T.3.5.2</strain>
    </source>
</reference>
<keyword evidence="4 8" id="KW-0812">Transmembrane</keyword>
<feature type="transmembrane region" description="Helical" evidence="8">
    <location>
        <begin position="181"/>
        <end position="202"/>
    </location>
</feature>
<feature type="transmembrane region" description="Helical" evidence="8">
    <location>
        <begin position="405"/>
        <end position="424"/>
    </location>
</feature>
<comment type="similarity">
    <text evidence="2 7">Belongs to the sodium:solute symporter (SSF) (TC 2.A.21) family.</text>
</comment>
<proteinExistence type="inferred from homology"/>
<dbReference type="AlphaFoldDB" id="A0A9Q7ATQ5"/>
<gene>
    <name evidence="9" type="ORF">KAR29_08710</name>
</gene>
<evidence type="ECO:0000313" key="9">
    <source>
        <dbReference type="EMBL" id="QTX33756.1"/>
    </source>
</evidence>
<keyword evidence="10" id="KW-1185">Reference proteome</keyword>
<evidence type="ECO:0000256" key="6">
    <source>
        <dbReference type="ARBA" id="ARBA00023136"/>
    </source>
</evidence>
<evidence type="ECO:0000256" key="4">
    <source>
        <dbReference type="ARBA" id="ARBA00022692"/>
    </source>
</evidence>
<feature type="transmembrane region" description="Helical" evidence="8">
    <location>
        <begin position="6"/>
        <end position="23"/>
    </location>
</feature>
<evidence type="ECO:0000256" key="3">
    <source>
        <dbReference type="ARBA" id="ARBA00022448"/>
    </source>
</evidence>
<feature type="transmembrane region" description="Helical" evidence="8">
    <location>
        <begin position="222"/>
        <end position="243"/>
    </location>
</feature>
<feature type="transmembrane region" description="Helical" evidence="8">
    <location>
        <begin position="151"/>
        <end position="169"/>
    </location>
</feature>
<dbReference type="Pfam" id="PF00474">
    <property type="entry name" value="SSF"/>
    <property type="match status" value="1"/>
</dbReference>
<keyword evidence="3" id="KW-0813">Transport</keyword>
<evidence type="ECO:0000256" key="7">
    <source>
        <dbReference type="RuleBase" id="RU362091"/>
    </source>
</evidence>
<sequence length="452" mass="46077">MRDFYSTALLTLGAFLLLGVLAGRRTRSGSDYTVAGRKAGAGAVAGILLGALVGGASTVGTVQMAYGHGFSAWWFTLGGGIGCLLLGLRFAGPLRRSGLETIPQLLGAHYGAGTGRLSMAAASAGTYISIVAQFLAGLALLRSVLPLSTGQASLVLALSVTGFIFFGGLKSFGALGKAKIALLYVVMASCAAASSRGSLRALAALPFSPYFNLFGRGPAKDLGALTSLIVGVFTTQIYIQSFFAASDERSARRGAFLSALLMPPLGLLGILVGLTLRGRGAVIDPAQALPRFIVETFSPWAGGILWSGLFITVVGCAAGLTLGVATNIVRDVLIPLVPKGASEKTALVASRLVVVALVFSASFLGALGEGSMILTWSYLSMGLRGAGTFFPFVMAVIAPGRLSPSWALGASLSGLAALFVTPLLCAAEPLFVGLALSGGVTFVGLTRKKGTA</sequence>
<feature type="transmembrane region" description="Helical" evidence="8">
    <location>
        <begin position="44"/>
        <end position="66"/>
    </location>
</feature>
<dbReference type="PANTHER" id="PTHR48086:SF7">
    <property type="entry name" value="SODIUM-SOLUTE SYMPORTER-RELATED"/>
    <property type="match status" value="1"/>
</dbReference>
<name>A0A9Q7ATQ5_9BACT</name>
<comment type="subcellular location">
    <subcellularLocation>
        <location evidence="1">Membrane</location>
        <topology evidence="1">Multi-pass membrane protein</topology>
    </subcellularLocation>
</comment>
<dbReference type="Proteomes" id="UP000671879">
    <property type="component" value="Chromosome"/>
</dbReference>
<dbReference type="PANTHER" id="PTHR48086">
    <property type="entry name" value="SODIUM/PROLINE SYMPORTER-RELATED"/>
    <property type="match status" value="1"/>
</dbReference>
<evidence type="ECO:0000313" key="10">
    <source>
        <dbReference type="Proteomes" id="UP000671879"/>
    </source>
</evidence>
<keyword evidence="6 8" id="KW-0472">Membrane</keyword>
<feature type="transmembrane region" description="Helical" evidence="8">
    <location>
        <begin position="255"/>
        <end position="276"/>
    </location>
</feature>